<organism evidence="2 3">
    <name type="scientific">Geodia barretti</name>
    <name type="common">Barrett's horny sponge</name>
    <dbReference type="NCBI Taxonomy" id="519541"/>
    <lineage>
        <taxon>Eukaryota</taxon>
        <taxon>Metazoa</taxon>
        <taxon>Porifera</taxon>
        <taxon>Demospongiae</taxon>
        <taxon>Heteroscleromorpha</taxon>
        <taxon>Tetractinellida</taxon>
        <taxon>Astrophorina</taxon>
        <taxon>Geodiidae</taxon>
        <taxon>Geodia</taxon>
    </lineage>
</organism>
<dbReference type="PROSITE" id="PS50017">
    <property type="entry name" value="DEATH_DOMAIN"/>
    <property type="match status" value="1"/>
</dbReference>
<name>A0AA35WMA2_GEOBA</name>
<dbReference type="AlphaFoldDB" id="A0AA35WMA2"/>
<dbReference type="Gene3D" id="1.10.533.10">
    <property type="entry name" value="Death Domain, Fas"/>
    <property type="match status" value="1"/>
</dbReference>
<dbReference type="EMBL" id="CASHTH010001937">
    <property type="protein sequence ID" value="CAI8022091.1"/>
    <property type="molecule type" value="Genomic_DNA"/>
</dbReference>
<evidence type="ECO:0000313" key="2">
    <source>
        <dbReference type="EMBL" id="CAI8022091.1"/>
    </source>
</evidence>
<dbReference type="GO" id="GO:0007165">
    <property type="term" value="P:signal transduction"/>
    <property type="evidence" value="ECO:0007669"/>
    <property type="project" value="InterPro"/>
</dbReference>
<keyword evidence="3" id="KW-1185">Reference proteome</keyword>
<evidence type="ECO:0000313" key="3">
    <source>
        <dbReference type="Proteomes" id="UP001174909"/>
    </source>
</evidence>
<feature type="domain" description="Death" evidence="1">
    <location>
        <begin position="16"/>
        <end position="80"/>
    </location>
</feature>
<accession>A0AA35WMA2</accession>
<evidence type="ECO:0000259" key="1">
    <source>
        <dbReference type="PROSITE" id="PS50017"/>
    </source>
</evidence>
<protein>
    <recommendedName>
        <fullName evidence="1">Death domain-containing protein</fullName>
    </recommendedName>
</protein>
<dbReference type="Proteomes" id="UP001174909">
    <property type="component" value="Unassembled WGS sequence"/>
</dbReference>
<reference evidence="2" key="1">
    <citation type="submission" date="2023-03" db="EMBL/GenBank/DDBJ databases">
        <authorList>
            <person name="Steffen K."/>
            <person name="Cardenas P."/>
        </authorList>
    </citation>
    <scope>NUCLEOTIDE SEQUENCE</scope>
</reference>
<dbReference type="InterPro" id="IPR011029">
    <property type="entry name" value="DEATH-like_dom_sf"/>
</dbReference>
<sequence>MREVREVGDWWEEYGLGAWLYIPPSKREDIKQKFPDEMEQKKQLISHWIYTDPLASWRRLIRALDVMEETKMADSIRSYGEPLTDDSLTPHTLLPAVSSVRQFWRSNFNDEGLLQMLCVPQPVMDGIRASPSHSTEEEKDCWSTVLPPDSTWCIMGEDSWSIMEDGGAHSPGGSQTTSTSLWKAAPQERTQQFCCNSLQIVTHFIFCPSTCILISQPHSIQHESSTGHTASRQVGEVWWWTTCLKVQVGPDQVSVH</sequence>
<proteinExistence type="predicted"/>
<dbReference type="InterPro" id="IPR000488">
    <property type="entry name" value="Death_dom"/>
</dbReference>
<comment type="caution">
    <text evidence="2">The sequence shown here is derived from an EMBL/GenBank/DDBJ whole genome shotgun (WGS) entry which is preliminary data.</text>
</comment>
<gene>
    <name evidence="2" type="ORF">GBAR_LOCUS13002</name>
</gene>